<protein>
    <recommendedName>
        <fullName evidence="7">CWF19-like protein 2</fullName>
    </recommendedName>
</protein>
<dbReference type="PANTHER" id="PTHR12072">
    <property type="entry name" value="CWF19, CELL CYCLE CONTROL PROTEIN"/>
    <property type="match status" value="1"/>
</dbReference>
<dbReference type="InterPro" id="IPR006767">
    <property type="entry name" value="Cwf19-like_C_dom-2"/>
</dbReference>
<dbReference type="Pfam" id="PF04676">
    <property type="entry name" value="CwfJ_C_2"/>
    <property type="match status" value="1"/>
</dbReference>
<dbReference type="Pfam" id="PF04677">
    <property type="entry name" value="CwfJ_C_1"/>
    <property type="match status" value="1"/>
</dbReference>
<evidence type="ECO:0000256" key="2">
    <source>
        <dbReference type="SAM" id="MobiDB-lite"/>
    </source>
</evidence>
<name>A0A7M6DMJ5_9CNID</name>
<evidence type="ECO:0000313" key="6">
    <source>
        <dbReference type="Proteomes" id="UP000594262"/>
    </source>
</evidence>
<dbReference type="InterPro" id="IPR036265">
    <property type="entry name" value="HIT-like_sf"/>
</dbReference>
<evidence type="ECO:0000256" key="1">
    <source>
        <dbReference type="ARBA" id="ARBA00006795"/>
    </source>
</evidence>
<evidence type="ECO:0000259" key="3">
    <source>
        <dbReference type="Pfam" id="PF04676"/>
    </source>
</evidence>
<feature type="compositionally biased region" description="Basic and acidic residues" evidence="2">
    <location>
        <begin position="165"/>
        <end position="188"/>
    </location>
</feature>
<evidence type="ECO:0000313" key="5">
    <source>
        <dbReference type="EnsemblMetazoa" id="CLYHEMP016314.1"/>
    </source>
</evidence>
<sequence length="785" mass="89463">MSNINQESLVKFVSKSNIDAKKKSKTDHLKEKLKQTREDYESVKRRKNLEEERGDSKWMLPSLSDRIESDDRKEKKKKKNEKKEKKKKHKKKSKKHKHKSSKHSDSSSEEEVSDDEWEEAGGGQTHQEKPSASPPKHPKETPNVVERDDWMLSSSLLDVASKATYSREHGKTKQRKTDEKQKEKEKRATIQASRELNPYWKNGGTGLPSDSETRTQAEVTQNHKVGDGGKSWLQKSYDRAVKQAKEQGVPVEDIISKRYGSMEKFNALLKAAERTTPRSSGSSNQSSSSGGGGGGGGGSWRKSRPQEKQEEDEPKKKPIERESRTHHSPEQQRSRKHVKEYSSSDSDASASSSGEEEEAKEEFEMVALSEKEKNEISAKILRAELMGNDELAEELKGQLESGHRKVLIKSSSGNHRNTSSDDERGGGGGGDHEVILTRTDKHGNLLPVQLQTDTDELNRKRKRKKKIISTHDADGKRTKYFEDDDNMDLKALVQQERMTTSDDQTAQMARLASKHLGKTQGDDYTLDDMFVTASATKGSVRNEDKRTKEKAVKEHKQRELQLASCRFCFENPKIAKHLIIAIGRKTYLALPIHKSLTEGHCLILPLHHVIGQTYMDEDVLQEIKLFKDSLVKMFSKQDQDVVFMETCKNLRHQNHCVIECVPIEKELGDLCPIYFKKALMEAGSEWSQNKKIVNITNKDGVSKAIPKGLPYFSVEFGKDGGYGHVIEDEESFSHYFGKEIMGGMMDLEPVLWRKPPKQSFDLHKRKVLKFSEEWKQYDWTKELRK</sequence>
<evidence type="ECO:0008006" key="7">
    <source>
        <dbReference type="Google" id="ProtNLM"/>
    </source>
</evidence>
<feature type="region of interest" description="Disordered" evidence="2">
    <location>
        <begin position="407"/>
        <end position="435"/>
    </location>
</feature>
<keyword evidence="6" id="KW-1185">Reference proteome</keyword>
<dbReference type="InterPro" id="IPR040194">
    <property type="entry name" value="Cwf19-like"/>
</dbReference>
<proteinExistence type="inferred from homology"/>
<dbReference type="GO" id="GO:0000398">
    <property type="term" value="P:mRNA splicing, via spliceosome"/>
    <property type="evidence" value="ECO:0007669"/>
    <property type="project" value="TreeGrafter"/>
</dbReference>
<comment type="similarity">
    <text evidence="1">Belongs to the CWF19 family.</text>
</comment>
<feature type="domain" description="Cwf19-like protein C-terminal" evidence="3">
    <location>
        <begin position="685"/>
        <end position="780"/>
    </location>
</feature>
<feature type="compositionally biased region" description="Basic residues" evidence="2">
    <location>
        <begin position="74"/>
        <end position="101"/>
    </location>
</feature>
<dbReference type="GO" id="GO:0071014">
    <property type="term" value="C:post-mRNA release spliceosomal complex"/>
    <property type="evidence" value="ECO:0007669"/>
    <property type="project" value="TreeGrafter"/>
</dbReference>
<dbReference type="EnsemblMetazoa" id="CLYHEMT016314.1">
    <property type="protein sequence ID" value="CLYHEMP016314.1"/>
    <property type="gene ID" value="CLYHEMG016314"/>
</dbReference>
<dbReference type="PANTHER" id="PTHR12072:SF5">
    <property type="entry name" value="CWF19-LIKE PROTEIN 2"/>
    <property type="match status" value="1"/>
</dbReference>
<feature type="compositionally biased region" description="Acidic residues" evidence="2">
    <location>
        <begin position="107"/>
        <end position="119"/>
    </location>
</feature>
<feature type="compositionally biased region" description="Low complexity" evidence="2">
    <location>
        <begin position="279"/>
        <end position="288"/>
    </location>
</feature>
<feature type="domain" description="Cwf19-like C-terminal" evidence="4">
    <location>
        <begin position="553"/>
        <end position="676"/>
    </location>
</feature>
<feature type="compositionally biased region" description="Polar residues" evidence="2">
    <location>
        <begin position="208"/>
        <end position="223"/>
    </location>
</feature>
<dbReference type="Proteomes" id="UP000594262">
    <property type="component" value="Unplaced"/>
</dbReference>
<feature type="compositionally biased region" description="Basic and acidic residues" evidence="2">
    <location>
        <begin position="18"/>
        <end position="56"/>
    </location>
</feature>
<feature type="compositionally biased region" description="Basic and acidic residues" evidence="2">
    <location>
        <begin position="137"/>
        <end position="150"/>
    </location>
</feature>
<feature type="compositionally biased region" description="Basic and acidic residues" evidence="2">
    <location>
        <begin position="418"/>
        <end position="435"/>
    </location>
</feature>
<accession>A0A7M6DMJ5</accession>
<feature type="region of interest" description="Disordered" evidence="2">
    <location>
        <begin position="270"/>
        <end position="374"/>
    </location>
</feature>
<feature type="region of interest" description="Disordered" evidence="2">
    <location>
        <begin position="1"/>
        <end position="231"/>
    </location>
</feature>
<feature type="compositionally biased region" description="Gly residues" evidence="2">
    <location>
        <begin position="289"/>
        <end position="299"/>
    </location>
</feature>
<feature type="compositionally biased region" description="Basic and acidic residues" evidence="2">
    <location>
        <begin position="304"/>
        <end position="333"/>
    </location>
</feature>
<dbReference type="OrthoDB" id="2113965at2759"/>
<dbReference type="InterPro" id="IPR006768">
    <property type="entry name" value="Cwf19-like_C_dom-1"/>
</dbReference>
<dbReference type="AlphaFoldDB" id="A0A7M6DMJ5"/>
<dbReference type="SUPFAM" id="SSF54197">
    <property type="entry name" value="HIT-like"/>
    <property type="match status" value="1"/>
</dbReference>
<evidence type="ECO:0000259" key="4">
    <source>
        <dbReference type="Pfam" id="PF04677"/>
    </source>
</evidence>
<feature type="compositionally biased region" description="Low complexity" evidence="2">
    <location>
        <begin position="341"/>
        <end position="353"/>
    </location>
</feature>
<reference evidence="5" key="1">
    <citation type="submission" date="2021-01" db="UniProtKB">
        <authorList>
            <consortium name="EnsemblMetazoa"/>
        </authorList>
    </citation>
    <scope>IDENTIFICATION</scope>
</reference>
<organism evidence="5 6">
    <name type="scientific">Clytia hemisphaerica</name>
    <dbReference type="NCBI Taxonomy" id="252671"/>
    <lineage>
        <taxon>Eukaryota</taxon>
        <taxon>Metazoa</taxon>
        <taxon>Cnidaria</taxon>
        <taxon>Hydrozoa</taxon>
        <taxon>Hydroidolina</taxon>
        <taxon>Leptothecata</taxon>
        <taxon>Obeliida</taxon>
        <taxon>Clytiidae</taxon>
        <taxon>Clytia</taxon>
    </lineage>
</organism>